<evidence type="ECO:0000313" key="2">
    <source>
        <dbReference type="EMBL" id="LAB31428.1"/>
    </source>
</evidence>
<dbReference type="EMBL" id="IACM01082814">
    <property type="protein sequence ID" value="LAB31428.1"/>
    <property type="molecule type" value="Transcribed_RNA"/>
</dbReference>
<reference evidence="2" key="2">
    <citation type="submission" date="2017-11" db="EMBL/GenBank/DDBJ databases">
        <title>Coralsnake Venomics: Analyses of Venom Gland Transcriptomes and Proteomes of Six Brazilian Taxa.</title>
        <authorList>
            <person name="Aird S.D."/>
            <person name="Jorge da Silva N."/>
            <person name="Qiu L."/>
            <person name="Villar-Briones A."/>
            <person name="Aparecida-Saddi V."/>
            <person name="Campos-Telles M.P."/>
            <person name="Grau M."/>
            <person name="Mikheyev A.S."/>
        </authorList>
    </citation>
    <scope>NUCLEOTIDE SEQUENCE</scope>
    <source>
        <tissue evidence="2">Venom_gland</tissue>
    </source>
</reference>
<protein>
    <submittedName>
        <fullName evidence="2">Uncharacterized protein</fullName>
    </submittedName>
</protein>
<sequence>MRVQIHSATIPMLTGPLSKGKGSTFRKQGGHTNSRDSGDNLSQFELVEDGGFPSSIKTHHKNSHLFFANQALQQVAKYVPHGSKFNSAGLGFFCPAGVKVLQRWKLLLDGKVTAPYKMTWSDQQNHRNRS</sequence>
<evidence type="ECO:0000256" key="1">
    <source>
        <dbReference type="SAM" id="MobiDB-lite"/>
    </source>
</evidence>
<feature type="region of interest" description="Disordered" evidence="1">
    <location>
        <begin position="1"/>
        <end position="41"/>
    </location>
</feature>
<accession>A0A2D4MEK2</accession>
<reference evidence="2" key="1">
    <citation type="submission" date="2017-07" db="EMBL/GenBank/DDBJ databases">
        <authorList>
            <person name="Mikheyev A."/>
            <person name="Grau M."/>
        </authorList>
    </citation>
    <scope>NUCLEOTIDE SEQUENCE</scope>
    <source>
        <tissue evidence="2">Venom_gland</tissue>
    </source>
</reference>
<organism evidence="2">
    <name type="scientific">Micrurus spixii</name>
    <name type="common">Amazon coral snake</name>
    <dbReference type="NCBI Taxonomy" id="129469"/>
    <lineage>
        <taxon>Eukaryota</taxon>
        <taxon>Metazoa</taxon>
        <taxon>Chordata</taxon>
        <taxon>Craniata</taxon>
        <taxon>Vertebrata</taxon>
        <taxon>Euteleostomi</taxon>
        <taxon>Lepidosauria</taxon>
        <taxon>Squamata</taxon>
        <taxon>Bifurcata</taxon>
        <taxon>Unidentata</taxon>
        <taxon>Episquamata</taxon>
        <taxon>Toxicofera</taxon>
        <taxon>Serpentes</taxon>
        <taxon>Colubroidea</taxon>
        <taxon>Elapidae</taxon>
        <taxon>Elapinae</taxon>
        <taxon>Micrurus</taxon>
    </lineage>
</organism>
<dbReference type="AlphaFoldDB" id="A0A2D4MEK2"/>
<proteinExistence type="predicted"/>
<name>A0A2D4MEK2_9SAUR</name>